<dbReference type="RefSeq" id="WP_269422334.1">
    <property type="nucleotide sequence ID" value="NZ_JAPWGY010000002.1"/>
</dbReference>
<evidence type="ECO:0000313" key="1">
    <source>
        <dbReference type="EMBL" id="MCZ4280122.1"/>
    </source>
</evidence>
<name>A0ABT4LJF0_9PROT</name>
<evidence type="ECO:0000313" key="2">
    <source>
        <dbReference type="Proteomes" id="UP001069802"/>
    </source>
</evidence>
<accession>A0ABT4LJF0</accession>
<comment type="caution">
    <text evidence="1">The sequence shown here is derived from an EMBL/GenBank/DDBJ whole genome shotgun (WGS) entry which is preliminary data.</text>
</comment>
<dbReference type="EMBL" id="JAPWGY010000002">
    <property type="protein sequence ID" value="MCZ4280122.1"/>
    <property type="molecule type" value="Genomic_DNA"/>
</dbReference>
<gene>
    <name evidence="1" type="ORF">O4H49_05005</name>
</gene>
<protein>
    <submittedName>
        <fullName evidence="1">Uncharacterized protein</fullName>
    </submittedName>
</protein>
<dbReference type="Proteomes" id="UP001069802">
    <property type="component" value="Unassembled WGS sequence"/>
</dbReference>
<organism evidence="1 2">
    <name type="scientific">Kiloniella laminariae</name>
    <dbReference type="NCBI Taxonomy" id="454162"/>
    <lineage>
        <taxon>Bacteria</taxon>
        <taxon>Pseudomonadati</taxon>
        <taxon>Pseudomonadota</taxon>
        <taxon>Alphaproteobacteria</taxon>
        <taxon>Rhodospirillales</taxon>
        <taxon>Kiloniellaceae</taxon>
        <taxon>Kiloniella</taxon>
    </lineage>
</organism>
<keyword evidence="2" id="KW-1185">Reference proteome</keyword>
<sequence>MQQGAIKQSMDLEAALRHEPSEHLSLVQEPNNKWDILHKQANRLFHYRLTEHSLSQQDREALMLARNEIHHLASSLKASDALRKALKKS</sequence>
<proteinExistence type="predicted"/>
<reference evidence="1" key="1">
    <citation type="submission" date="2022-12" db="EMBL/GenBank/DDBJ databases">
        <title>Bacterial isolates from different developmental stages of Nematostella vectensis.</title>
        <authorList>
            <person name="Fraune S."/>
        </authorList>
    </citation>
    <scope>NUCLEOTIDE SEQUENCE</scope>
    <source>
        <strain evidence="1">G21630-S1</strain>
    </source>
</reference>